<dbReference type="EMBL" id="DF237032">
    <property type="protein sequence ID" value="GAQ81541.1"/>
    <property type="molecule type" value="Genomic_DNA"/>
</dbReference>
<evidence type="ECO:0000313" key="3">
    <source>
        <dbReference type="Proteomes" id="UP000054558"/>
    </source>
</evidence>
<reference evidence="2 3" key="1">
    <citation type="journal article" date="2014" name="Nat. Commun.">
        <title>Klebsormidium flaccidum genome reveals primary factors for plant terrestrial adaptation.</title>
        <authorList>
            <person name="Hori K."/>
            <person name="Maruyama F."/>
            <person name="Fujisawa T."/>
            <person name="Togashi T."/>
            <person name="Yamamoto N."/>
            <person name="Seo M."/>
            <person name="Sato S."/>
            <person name="Yamada T."/>
            <person name="Mori H."/>
            <person name="Tajima N."/>
            <person name="Moriyama T."/>
            <person name="Ikeuchi M."/>
            <person name="Watanabe M."/>
            <person name="Wada H."/>
            <person name="Kobayashi K."/>
            <person name="Saito M."/>
            <person name="Masuda T."/>
            <person name="Sasaki-Sekimoto Y."/>
            <person name="Mashiguchi K."/>
            <person name="Awai K."/>
            <person name="Shimojima M."/>
            <person name="Masuda S."/>
            <person name="Iwai M."/>
            <person name="Nobusawa T."/>
            <person name="Narise T."/>
            <person name="Kondo S."/>
            <person name="Saito H."/>
            <person name="Sato R."/>
            <person name="Murakawa M."/>
            <person name="Ihara Y."/>
            <person name="Oshima-Yamada Y."/>
            <person name="Ohtaka K."/>
            <person name="Satoh M."/>
            <person name="Sonobe K."/>
            <person name="Ishii M."/>
            <person name="Ohtani R."/>
            <person name="Kanamori-Sato M."/>
            <person name="Honoki R."/>
            <person name="Miyazaki D."/>
            <person name="Mochizuki H."/>
            <person name="Umetsu J."/>
            <person name="Higashi K."/>
            <person name="Shibata D."/>
            <person name="Kamiya Y."/>
            <person name="Sato N."/>
            <person name="Nakamura Y."/>
            <person name="Tabata S."/>
            <person name="Ida S."/>
            <person name="Kurokawa K."/>
            <person name="Ohta H."/>
        </authorList>
    </citation>
    <scope>NUCLEOTIDE SEQUENCE [LARGE SCALE GENOMIC DNA]</scope>
    <source>
        <strain evidence="2 3">NIES-2285</strain>
    </source>
</reference>
<organism evidence="2 3">
    <name type="scientific">Klebsormidium nitens</name>
    <name type="common">Green alga</name>
    <name type="synonym">Ulothrix nitens</name>
    <dbReference type="NCBI Taxonomy" id="105231"/>
    <lineage>
        <taxon>Eukaryota</taxon>
        <taxon>Viridiplantae</taxon>
        <taxon>Streptophyta</taxon>
        <taxon>Klebsormidiophyceae</taxon>
        <taxon>Klebsormidiales</taxon>
        <taxon>Klebsormidiaceae</taxon>
        <taxon>Klebsormidium</taxon>
    </lineage>
</organism>
<name>A0A1Y1HX44_KLENI</name>
<dbReference type="OrthoDB" id="1934914at2759"/>
<feature type="compositionally biased region" description="Basic residues" evidence="1">
    <location>
        <begin position="146"/>
        <end position="157"/>
    </location>
</feature>
<gene>
    <name evidence="2" type="ORF">KFL_000830230</name>
</gene>
<dbReference type="STRING" id="105231.A0A1Y1HX44"/>
<proteinExistence type="predicted"/>
<feature type="compositionally biased region" description="Basic and acidic residues" evidence="1">
    <location>
        <begin position="117"/>
        <end position="128"/>
    </location>
</feature>
<dbReference type="InterPro" id="IPR012438">
    <property type="entry name" value="DUF1639"/>
</dbReference>
<dbReference type="Pfam" id="PF07797">
    <property type="entry name" value="DUF1639"/>
    <property type="match status" value="1"/>
</dbReference>
<feature type="compositionally biased region" description="Basic and acidic residues" evidence="1">
    <location>
        <begin position="25"/>
        <end position="43"/>
    </location>
</feature>
<keyword evidence="3" id="KW-1185">Reference proteome</keyword>
<evidence type="ECO:0000313" key="2">
    <source>
        <dbReference type="EMBL" id="GAQ81541.1"/>
    </source>
</evidence>
<sequence length="219" mass="24020">MESGGVAGRRVQSNEKFLEWLRGIQGEKRDSLSRGHSPDEPKSSSHRVKSSAPGSPGATDLSKKSKSGKRRKSLDADGPHAKRASGKVARKSGAAAGRTVRNKALEKVRGRRGGSADSREGSRKRGREEAEDMREDTPEPSLKGVKQSRRIASRKKEKKEVPILKMPKLQVQLSRQEIMDDFIAITGRRPQGKPKKSLILSYGLALCSSLQSGTTARYY</sequence>
<dbReference type="AlphaFoldDB" id="A0A1Y1HX44"/>
<feature type="region of interest" description="Disordered" evidence="1">
    <location>
        <begin position="25"/>
        <end position="159"/>
    </location>
</feature>
<feature type="compositionally biased region" description="Basic residues" evidence="1">
    <location>
        <begin position="81"/>
        <end position="90"/>
    </location>
</feature>
<dbReference type="Proteomes" id="UP000054558">
    <property type="component" value="Unassembled WGS sequence"/>
</dbReference>
<evidence type="ECO:0000256" key="1">
    <source>
        <dbReference type="SAM" id="MobiDB-lite"/>
    </source>
</evidence>
<accession>A0A1Y1HX44</accession>
<protein>
    <submittedName>
        <fullName evidence="2">Uncharacterized protein</fullName>
    </submittedName>
</protein>